<protein>
    <submittedName>
        <fullName evidence="2">Uncharacterized protein</fullName>
    </submittedName>
</protein>
<reference evidence="2 3" key="1">
    <citation type="submission" date="2024-08" db="EMBL/GenBank/DDBJ databases">
        <title>Insights into the chromosomal genome structure of Flemingia macrophylla.</title>
        <authorList>
            <person name="Ding Y."/>
            <person name="Zhao Y."/>
            <person name="Bi W."/>
            <person name="Wu M."/>
            <person name="Zhao G."/>
            <person name="Gong Y."/>
            <person name="Li W."/>
            <person name="Zhang P."/>
        </authorList>
    </citation>
    <scope>NUCLEOTIDE SEQUENCE [LARGE SCALE GENOMIC DNA]</scope>
    <source>
        <strain evidence="2">DYQJB</strain>
        <tissue evidence="2">Leaf</tissue>
    </source>
</reference>
<name>A0ABD1MNJ3_9FABA</name>
<dbReference type="InterPro" id="IPR050466">
    <property type="entry name" value="Carboxylest/Gibb_receptor"/>
</dbReference>
<accession>A0ABD1MNJ3</accession>
<dbReference type="AlphaFoldDB" id="A0ABD1MNJ3"/>
<dbReference type="InterPro" id="IPR029058">
    <property type="entry name" value="AB_hydrolase_fold"/>
</dbReference>
<sequence>MTIPSLFTPQPPLSVVNPYEHMKIKLNPNDRSLRRNYVVPMVPPTLNPTHDSPTLSKDIHLNVATDTSLRLFLPHPTSHHKLPITIYFHSDDFILHHPSFLIFHTSYVAFAATIHALFAFIGYTLCPKHCLLATYDDT</sequence>
<dbReference type="PANTHER" id="PTHR23024:SF113">
    <property type="entry name" value="CARBOXYLESTERASE 8-RELATED"/>
    <property type="match status" value="1"/>
</dbReference>
<organism evidence="2 3">
    <name type="scientific">Flemingia macrophylla</name>
    <dbReference type="NCBI Taxonomy" id="520843"/>
    <lineage>
        <taxon>Eukaryota</taxon>
        <taxon>Viridiplantae</taxon>
        <taxon>Streptophyta</taxon>
        <taxon>Embryophyta</taxon>
        <taxon>Tracheophyta</taxon>
        <taxon>Spermatophyta</taxon>
        <taxon>Magnoliopsida</taxon>
        <taxon>eudicotyledons</taxon>
        <taxon>Gunneridae</taxon>
        <taxon>Pentapetalae</taxon>
        <taxon>rosids</taxon>
        <taxon>fabids</taxon>
        <taxon>Fabales</taxon>
        <taxon>Fabaceae</taxon>
        <taxon>Papilionoideae</taxon>
        <taxon>50 kb inversion clade</taxon>
        <taxon>NPAAA clade</taxon>
        <taxon>indigoferoid/millettioid clade</taxon>
        <taxon>Phaseoleae</taxon>
        <taxon>Flemingia</taxon>
    </lineage>
</organism>
<dbReference type="Proteomes" id="UP001603857">
    <property type="component" value="Unassembled WGS sequence"/>
</dbReference>
<evidence type="ECO:0000313" key="3">
    <source>
        <dbReference type="Proteomes" id="UP001603857"/>
    </source>
</evidence>
<proteinExistence type="predicted"/>
<keyword evidence="3" id="KW-1185">Reference proteome</keyword>
<evidence type="ECO:0000313" key="2">
    <source>
        <dbReference type="EMBL" id="KAL2337380.1"/>
    </source>
</evidence>
<keyword evidence="1" id="KW-0812">Transmembrane</keyword>
<evidence type="ECO:0000256" key="1">
    <source>
        <dbReference type="SAM" id="Phobius"/>
    </source>
</evidence>
<gene>
    <name evidence="2" type="ORF">Fmac_011826</name>
</gene>
<dbReference type="Gene3D" id="3.40.50.1820">
    <property type="entry name" value="alpha/beta hydrolase"/>
    <property type="match status" value="1"/>
</dbReference>
<dbReference type="PANTHER" id="PTHR23024">
    <property type="entry name" value="ARYLACETAMIDE DEACETYLASE"/>
    <property type="match status" value="1"/>
</dbReference>
<keyword evidence="1" id="KW-1133">Transmembrane helix</keyword>
<comment type="caution">
    <text evidence="2">The sequence shown here is derived from an EMBL/GenBank/DDBJ whole genome shotgun (WGS) entry which is preliminary data.</text>
</comment>
<feature type="transmembrane region" description="Helical" evidence="1">
    <location>
        <begin position="100"/>
        <end position="123"/>
    </location>
</feature>
<dbReference type="SUPFAM" id="SSF53474">
    <property type="entry name" value="alpha/beta-Hydrolases"/>
    <property type="match status" value="1"/>
</dbReference>
<dbReference type="EMBL" id="JBGMDY010000004">
    <property type="protein sequence ID" value="KAL2337380.1"/>
    <property type="molecule type" value="Genomic_DNA"/>
</dbReference>
<keyword evidence="1" id="KW-0472">Membrane</keyword>